<comment type="cofactor">
    <cofactor evidence="1">
        <name>Zn(2+)</name>
        <dbReference type="ChEBI" id="CHEBI:29105"/>
    </cofactor>
</comment>
<keyword evidence="3" id="KW-0479">Metal-binding</keyword>
<evidence type="ECO:0000256" key="2">
    <source>
        <dbReference type="ARBA" id="ARBA00022670"/>
    </source>
</evidence>
<evidence type="ECO:0000256" key="3">
    <source>
        <dbReference type="ARBA" id="ARBA00022723"/>
    </source>
</evidence>
<feature type="transmembrane region" description="Helical" evidence="7">
    <location>
        <begin position="39"/>
        <end position="56"/>
    </location>
</feature>
<keyword evidence="6" id="KW-0482">Metalloprotease</keyword>
<feature type="domain" description="Peptidase M48" evidence="8">
    <location>
        <begin position="95"/>
        <end position="263"/>
    </location>
</feature>
<dbReference type="Gene3D" id="3.30.2010.10">
    <property type="entry name" value="Metalloproteases ('zincins'), catalytic domain"/>
    <property type="match status" value="1"/>
</dbReference>
<evidence type="ECO:0000256" key="7">
    <source>
        <dbReference type="SAM" id="Phobius"/>
    </source>
</evidence>
<evidence type="ECO:0000256" key="4">
    <source>
        <dbReference type="ARBA" id="ARBA00022801"/>
    </source>
</evidence>
<dbReference type="Pfam" id="PF01435">
    <property type="entry name" value="Peptidase_M48"/>
    <property type="match status" value="1"/>
</dbReference>
<evidence type="ECO:0000259" key="8">
    <source>
        <dbReference type="Pfam" id="PF01435"/>
    </source>
</evidence>
<gene>
    <name evidence="10" type="ORF">S03H2_44114</name>
</gene>
<evidence type="ECO:0008006" key="11">
    <source>
        <dbReference type="Google" id="ProtNLM"/>
    </source>
</evidence>
<feature type="transmembrane region" description="Helical" evidence="7">
    <location>
        <begin position="213"/>
        <end position="232"/>
    </location>
</feature>
<dbReference type="Pfam" id="PF16491">
    <property type="entry name" value="Peptidase_M48_N"/>
    <property type="match status" value="1"/>
</dbReference>
<evidence type="ECO:0000256" key="1">
    <source>
        <dbReference type="ARBA" id="ARBA00001947"/>
    </source>
</evidence>
<proteinExistence type="predicted"/>
<keyword evidence="7" id="KW-0812">Transmembrane</keyword>
<evidence type="ECO:0000259" key="9">
    <source>
        <dbReference type="Pfam" id="PF16491"/>
    </source>
</evidence>
<dbReference type="GO" id="GO:0046872">
    <property type="term" value="F:metal ion binding"/>
    <property type="evidence" value="ECO:0007669"/>
    <property type="project" value="UniProtKB-KW"/>
</dbReference>
<comment type="caution">
    <text evidence="10">The sequence shown here is derived from an EMBL/GenBank/DDBJ whole genome shotgun (WGS) entry which is preliminary data.</text>
</comment>
<feature type="transmembrane region" description="Helical" evidence="7">
    <location>
        <begin position="175"/>
        <end position="193"/>
    </location>
</feature>
<evidence type="ECO:0000313" key="10">
    <source>
        <dbReference type="EMBL" id="GAH75186.1"/>
    </source>
</evidence>
<dbReference type="PANTHER" id="PTHR10120">
    <property type="entry name" value="CAAX PRENYL PROTEASE 1"/>
    <property type="match status" value="1"/>
</dbReference>
<protein>
    <recommendedName>
        <fullName evidence="11">Peptidase M48 domain-containing protein</fullName>
    </recommendedName>
</protein>
<keyword evidence="7" id="KW-0472">Membrane</keyword>
<keyword evidence="5" id="KW-0862">Zinc</keyword>
<feature type="domain" description="CAAX prenyl protease 1 N-terminal" evidence="9">
    <location>
        <begin position="3"/>
        <end position="92"/>
    </location>
</feature>
<feature type="non-terminal residue" evidence="10">
    <location>
        <position position="1"/>
    </location>
</feature>
<accession>X1HYE4</accession>
<organism evidence="10">
    <name type="scientific">marine sediment metagenome</name>
    <dbReference type="NCBI Taxonomy" id="412755"/>
    <lineage>
        <taxon>unclassified sequences</taxon>
        <taxon>metagenomes</taxon>
        <taxon>ecological metagenomes</taxon>
    </lineage>
</organism>
<keyword evidence="4" id="KW-0378">Hydrolase</keyword>
<keyword evidence="7" id="KW-1133">Transmembrane helix</keyword>
<feature type="transmembrane region" description="Helical" evidence="7">
    <location>
        <begin position="62"/>
        <end position="91"/>
    </location>
</feature>
<keyword evidence="2" id="KW-0645">Protease</keyword>
<evidence type="ECO:0000256" key="5">
    <source>
        <dbReference type="ARBA" id="ARBA00022833"/>
    </source>
</evidence>
<dbReference type="EMBL" id="BARU01027559">
    <property type="protein sequence ID" value="GAH75186.1"/>
    <property type="molecule type" value="Genomic_DNA"/>
</dbReference>
<sequence>YGVLSAPLSYYRGFVLPRRYGLSIQTLGGWLGDEAKSGVLSLLFGTGIVAAVYWFITSFPQIWWLLTWGVVVLLSLILTTLAPILIVPLFFKMKPLDDEELELRLEKLAQRAGSRVRGIYTIELSSKGTTANAALMGLGNTKRIALSDTLLQQYLPPEIETITAHELGHHRHGDIFRLLVIQSAIWLIGFYVADLALKASVMPLGFAGISDIAALPLLMLIFATFSLVLMPLTNSYRRHLEMAADDYALRLTDNPRAFIDAMTRLTDQN</sequence>
<dbReference type="InterPro" id="IPR032456">
    <property type="entry name" value="Peptidase_M48_N"/>
</dbReference>
<dbReference type="AlphaFoldDB" id="X1HYE4"/>
<dbReference type="InterPro" id="IPR001915">
    <property type="entry name" value="Peptidase_M48"/>
</dbReference>
<dbReference type="GO" id="GO:0006508">
    <property type="term" value="P:proteolysis"/>
    <property type="evidence" value="ECO:0007669"/>
    <property type="project" value="UniProtKB-KW"/>
</dbReference>
<feature type="non-terminal residue" evidence="10">
    <location>
        <position position="269"/>
    </location>
</feature>
<name>X1HYE4_9ZZZZ</name>
<evidence type="ECO:0000256" key="6">
    <source>
        <dbReference type="ARBA" id="ARBA00023049"/>
    </source>
</evidence>
<dbReference type="GO" id="GO:0004222">
    <property type="term" value="F:metalloendopeptidase activity"/>
    <property type="evidence" value="ECO:0007669"/>
    <property type="project" value="InterPro"/>
</dbReference>
<reference evidence="10" key="1">
    <citation type="journal article" date="2014" name="Front. Microbiol.">
        <title>High frequency of phylogenetically diverse reductive dehalogenase-homologous genes in deep subseafloor sedimentary metagenomes.</title>
        <authorList>
            <person name="Kawai M."/>
            <person name="Futagami T."/>
            <person name="Toyoda A."/>
            <person name="Takaki Y."/>
            <person name="Nishi S."/>
            <person name="Hori S."/>
            <person name="Arai W."/>
            <person name="Tsubouchi T."/>
            <person name="Morono Y."/>
            <person name="Uchiyama I."/>
            <person name="Ito T."/>
            <person name="Fujiyama A."/>
            <person name="Inagaki F."/>
            <person name="Takami H."/>
        </authorList>
    </citation>
    <scope>NUCLEOTIDE SEQUENCE</scope>
    <source>
        <strain evidence="10">Expedition CK06-06</strain>
    </source>
</reference>